<dbReference type="PROSITE" id="PS50931">
    <property type="entry name" value="HTH_LYSR"/>
    <property type="match status" value="1"/>
</dbReference>
<proteinExistence type="inferred from homology"/>
<evidence type="ECO:0000256" key="4">
    <source>
        <dbReference type="ARBA" id="ARBA00023163"/>
    </source>
</evidence>
<dbReference type="SUPFAM" id="SSF53850">
    <property type="entry name" value="Periplasmic binding protein-like II"/>
    <property type="match status" value="1"/>
</dbReference>
<dbReference type="PANTHER" id="PTHR30126:SF98">
    <property type="entry name" value="HTH-TYPE TRANSCRIPTIONAL ACTIVATOR BAUR"/>
    <property type="match status" value="1"/>
</dbReference>
<evidence type="ECO:0000256" key="1">
    <source>
        <dbReference type="ARBA" id="ARBA00009437"/>
    </source>
</evidence>
<keyword evidence="4" id="KW-0804">Transcription</keyword>
<accession>A0ABZ1AHQ7</accession>
<dbReference type="InterPro" id="IPR036388">
    <property type="entry name" value="WH-like_DNA-bd_sf"/>
</dbReference>
<name>A0ABZ1AHQ7_AROEV</name>
<keyword evidence="3" id="KW-0238">DNA-binding</keyword>
<evidence type="ECO:0000256" key="3">
    <source>
        <dbReference type="ARBA" id="ARBA00023125"/>
    </source>
</evidence>
<organism evidence="6 7">
    <name type="scientific">Aromatoleum evansii</name>
    <name type="common">Azoarcus evansii</name>
    <dbReference type="NCBI Taxonomy" id="59406"/>
    <lineage>
        <taxon>Bacteria</taxon>
        <taxon>Pseudomonadati</taxon>
        <taxon>Pseudomonadota</taxon>
        <taxon>Betaproteobacteria</taxon>
        <taxon>Rhodocyclales</taxon>
        <taxon>Rhodocyclaceae</taxon>
        <taxon>Aromatoleum</taxon>
    </lineage>
</organism>
<dbReference type="PANTHER" id="PTHR30126">
    <property type="entry name" value="HTH-TYPE TRANSCRIPTIONAL REGULATOR"/>
    <property type="match status" value="1"/>
</dbReference>
<dbReference type="Pfam" id="PF03466">
    <property type="entry name" value="LysR_substrate"/>
    <property type="match status" value="1"/>
</dbReference>
<evidence type="ECO:0000313" key="6">
    <source>
        <dbReference type="EMBL" id="WRL44556.1"/>
    </source>
</evidence>
<feature type="domain" description="HTH lysR-type" evidence="5">
    <location>
        <begin position="28"/>
        <end position="85"/>
    </location>
</feature>
<dbReference type="SUPFAM" id="SSF46785">
    <property type="entry name" value="Winged helix' DNA-binding domain"/>
    <property type="match status" value="1"/>
</dbReference>
<comment type="similarity">
    <text evidence="1">Belongs to the LysR transcriptional regulatory family.</text>
</comment>
<dbReference type="RefSeq" id="WP_210147933.1">
    <property type="nucleotide sequence ID" value="NZ_CP141259.1"/>
</dbReference>
<dbReference type="Gene3D" id="3.40.190.10">
    <property type="entry name" value="Periplasmic binding protein-like II"/>
    <property type="match status" value="1"/>
</dbReference>
<dbReference type="CDD" id="cd05466">
    <property type="entry name" value="PBP2_LTTR_substrate"/>
    <property type="match status" value="1"/>
</dbReference>
<protein>
    <submittedName>
        <fullName evidence="6">LysR family transcriptional regulator</fullName>
    </submittedName>
</protein>
<dbReference type="InterPro" id="IPR005119">
    <property type="entry name" value="LysR_subst-bd"/>
</dbReference>
<dbReference type="Proteomes" id="UP001626593">
    <property type="component" value="Chromosome"/>
</dbReference>
<evidence type="ECO:0000256" key="2">
    <source>
        <dbReference type="ARBA" id="ARBA00023015"/>
    </source>
</evidence>
<dbReference type="EMBL" id="CP141259">
    <property type="protein sequence ID" value="WRL44556.1"/>
    <property type="molecule type" value="Genomic_DNA"/>
</dbReference>
<keyword evidence="2" id="KW-0805">Transcription regulation</keyword>
<keyword evidence="7" id="KW-1185">Reference proteome</keyword>
<dbReference type="Pfam" id="PF00126">
    <property type="entry name" value="HTH_1"/>
    <property type="match status" value="1"/>
</dbReference>
<dbReference type="Gene3D" id="1.10.10.10">
    <property type="entry name" value="Winged helix-like DNA-binding domain superfamily/Winged helix DNA-binding domain"/>
    <property type="match status" value="1"/>
</dbReference>
<evidence type="ECO:0000259" key="5">
    <source>
        <dbReference type="PROSITE" id="PS50931"/>
    </source>
</evidence>
<gene>
    <name evidence="6" type="ORF">U5817_15215</name>
</gene>
<sequence length="312" mass="34712">MKNDFYSGMVSKFNTFSHAMPRPPFTERDLRSLRVFCAVAEAGGFAAAEDRLNMSKASISRHVREVEERLGVRLCERGPSGFKLSSAGMVALELASNALKSLERIRPEIDAVRGVLSGSLEIGMVEHLITHRDCRIPEALRELARRAPDVRPHVTVMTFANLNQALRERRVEIAIRGMYAKERMFDYQALFVETHRVYAATESAPERREDRPLVYRPHPFVEAALADHGFARGPDAGGLEAIGLLVATGNYAGLLPEHYADLVAQRYPMRALPDSPSYRNSICAITEASRPLTRRAELFLDILAELHAGNGA</sequence>
<dbReference type="InterPro" id="IPR036390">
    <property type="entry name" value="WH_DNA-bd_sf"/>
</dbReference>
<dbReference type="InterPro" id="IPR000847">
    <property type="entry name" value="LysR_HTH_N"/>
</dbReference>
<evidence type="ECO:0000313" key="7">
    <source>
        <dbReference type="Proteomes" id="UP001626593"/>
    </source>
</evidence>
<reference evidence="6 7" key="1">
    <citation type="submission" date="2023-12" db="EMBL/GenBank/DDBJ databases">
        <title>A. evansii MAY27, complete genome.</title>
        <authorList>
            <person name="Wang Y."/>
        </authorList>
    </citation>
    <scope>NUCLEOTIDE SEQUENCE [LARGE SCALE GENOMIC DNA]</scope>
    <source>
        <strain evidence="6 7">MAY27</strain>
    </source>
</reference>